<feature type="active site" description="Proton donor" evidence="12">
    <location>
        <position position="228"/>
    </location>
</feature>
<dbReference type="Pfam" id="PF03447">
    <property type="entry name" value="NAD_binding_3"/>
    <property type="match status" value="1"/>
</dbReference>
<feature type="binding site" evidence="13">
    <location>
        <position position="129"/>
    </location>
    <ligand>
        <name>NADPH</name>
        <dbReference type="ChEBI" id="CHEBI:57783"/>
    </ligand>
</feature>
<comment type="pathway">
    <text evidence="1 14">Amino-acid biosynthesis; L-threonine biosynthesis; L-threonine from L-aspartate: step 3/5.</text>
</comment>
<dbReference type="NCBIfam" id="NF004912">
    <property type="entry name" value="PRK06270.1"/>
    <property type="match status" value="1"/>
</dbReference>
<feature type="domain" description="Aspartate/homoserine dehydrogenase NAD-binding" evidence="17">
    <location>
        <begin position="9"/>
        <end position="152"/>
    </location>
</feature>
<gene>
    <name evidence="18" type="ORF">CHM34_03255</name>
</gene>
<dbReference type="InterPro" id="IPR005106">
    <property type="entry name" value="Asp/hSer_DH_NAD-bd"/>
</dbReference>
<dbReference type="InterPro" id="IPR022697">
    <property type="entry name" value="HDH_short"/>
</dbReference>
<name>A0A235BA19_9BACL</name>
<evidence type="ECO:0000256" key="9">
    <source>
        <dbReference type="ARBA" id="ARBA00023053"/>
    </source>
</evidence>
<evidence type="ECO:0000256" key="5">
    <source>
        <dbReference type="ARBA" id="ARBA00013376"/>
    </source>
</evidence>
<dbReference type="GO" id="GO:0009088">
    <property type="term" value="P:threonine biosynthetic process"/>
    <property type="evidence" value="ECO:0007669"/>
    <property type="project" value="UniProtKB-UniPathway"/>
</dbReference>
<dbReference type="RefSeq" id="WP_094263502.1">
    <property type="nucleotide sequence ID" value="NZ_NOWF01000002.1"/>
</dbReference>
<evidence type="ECO:0000313" key="19">
    <source>
        <dbReference type="Proteomes" id="UP000215459"/>
    </source>
</evidence>
<dbReference type="InterPro" id="IPR019811">
    <property type="entry name" value="HDH_CS"/>
</dbReference>
<dbReference type="SUPFAM" id="SSF55347">
    <property type="entry name" value="Glyceraldehyde-3-phosphate dehydrogenase-like, C-terminal domain"/>
    <property type="match status" value="1"/>
</dbReference>
<evidence type="ECO:0000256" key="10">
    <source>
        <dbReference type="ARBA" id="ARBA00023167"/>
    </source>
</evidence>
<evidence type="ECO:0000259" key="17">
    <source>
        <dbReference type="Pfam" id="PF03447"/>
    </source>
</evidence>
<dbReference type="OrthoDB" id="9808167at2"/>
<evidence type="ECO:0000256" key="14">
    <source>
        <dbReference type="RuleBase" id="RU000579"/>
    </source>
</evidence>
<dbReference type="PANTHER" id="PTHR43331:SF1">
    <property type="entry name" value="HOMOSERINE DEHYDROGENASE"/>
    <property type="match status" value="1"/>
</dbReference>
<comment type="caution">
    <text evidence="18">The sequence shown here is derived from an EMBL/GenBank/DDBJ whole genome shotgun (WGS) entry which is preliminary data.</text>
</comment>
<comment type="catalytic activity">
    <reaction evidence="11">
        <text>L-homoserine + NADP(+) = L-aspartate 4-semialdehyde + NADPH + H(+)</text>
        <dbReference type="Rhea" id="RHEA:15761"/>
        <dbReference type="ChEBI" id="CHEBI:15378"/>
        <dbReference type="ChEBI" id="CHEBI:57476"/>
        <dbReference type="ChEBI" id="CHEBI:57783"/>
        <dbReference type="ChEBI" id="CHEBI:58349"/>
        <dbReference type="ChEBI" id="CHEBI:537519"/>
        <dbReference type="EC" id="1.1.1.3"/>
    </reaction>
    <physiologicalReaction direction="right-to-left" evidence="11">
        <dbReference type="Rhea" id="RHEA:15763"/>
    </physiologicalReaction>
</comment>
<feature type="binding site" evidence="13">
    <location>
        <position position="213"/>
    </location>
    <ligand>
        <name>L-homoserine</name>
        <dbReference type="ChEBI" id="CHEBI:57476"/>
    </ligand>
</feature>
<evidence type="ECO:0000256" key="6">
    <source>
        <dbReference type="ARBA" id="ARBA00022605"/>
    </source>
</evidence>
<dbReference type="UniPathway" id="UPA00050">
    <property type="reaction ID" value="UER00063"/>
</dbReference>
<evidence type="ECO:0000256" key="3">
    <source>
        <dbReference type="ARBA" id="ARBA00006753"/>
    </source>
</evidence>
<proteinExistence type="inferred from homology"/>
<dbReference type="NCBIfam" id="NF004976">
    <property type="entry name" value="PRK06349.1"/>
    <property type="match status" value="1"/>
</dbReference>
<keyword evidence="10 14" id="KW-0486">Methionine biosynthesis</keyword>
<evidence type="ECO:0000256" key="12">
    <source>
        <dbReference type="PIRSR" id="PIRSR036497-1"/>
    </source>
</evidence>
<sequence>MTHKLALIGFGTVGQSLVEILREKGEELRRKEGMEAEVVAVSDLLKGSLYHPEGLNIDRLLQAAGEGDLNRYPEVPGLVRGWDSRRTIRECNADTVVEVSYTDVRTGQPAIDHCRTAFETGKNVVMTNKGPVALAYRELSELARRHRVGWNFEGTVMSGTPALHMARTSLAGNEISEIRGIFNGTTNYILTQMEEGWTFDEALAEAQSRGIAEADPTSDIEGYDVLYKVMILAQVVMETPLDRKEVVREGIRGITAEDIRQAREEGKCWKLLGRIRREGDGVTASVQPLRLSLTDPLAGVGGTMNAITYDCDLAGPITLVGAGAGRKETGFALLADLIQRVQERP</sequence>
<organism evidence="18 19">
    <name type="scientific">Paludifilum halophilum</name>
    <dbReference type="NCBI Taxonomy" id="1642702"/>
    <lineage>
        <taxon>Bacteria</taxon>
        <taxon>Bacillati</taxon>
        <taxon>Bacillota</taxon>
        <taxon>Bacilli</taxon>
        <taxon>Bacillales</taxon>
        <taxon>Thermoactinomycetaceae</taxon>
        <taxon>Paludifilum</taxon>
    </lineage>
</organism>
<dbReference type="GO" id="GO:0009086">
    <property type="term" value="P:methionine biosynthetic process"/>
    <property type="evidence" value="ECO:0007669"/>
    <property type="project" value="UniProtKB-KW"/>
</dbReference>
<dbReference type="PANTHER" id="PTHR43331">
    <property type="entry name" value="HOMOSERINE DEHYDROGENASE"/>
    <property type="match status" value="1"/>
</dbReference>
<dbReference type="Gene3D" id="3.30.360.10">
    <property type="entry name" value="Dihydrodipicolinate Reductase, domain 2"/>
    <property type="match status" value="1"/>
</dbReference>
<evidence type="ECO:0000256" key="7">
    <source>
        <dbReference type="ARBA" id="ARBA00022697"/>
    </source>
</evidence>
<evidence type="ECO:0000259" key="16">
    <source>
        <dbReference type="Pfam" id="PF00742"/>
    </source>
</evidence>
<dbReference type="FunFam" id="3.30.360.10:FF:000005">
    <property type="entry name" value="Homoserine dehydrogenase"/>
    <property type="match status" value="1"/>
</dbReference>
<dbReference type="PROSITE" id="PS01042">
    <property type="entry name" value="HOMOSER_DHGENASE"/>
    <property type="match status" value="1"/>
</dbReference>
<reference evidence="18 19" key="1">
    <citation type="submission" date="2017-07" db="EMBL/GenBank/DDBJ databases">
        <title>The genome sequence of Paludifilum halophilum highlights mechanisms for microbial adaptation to high salt environemnts.</title>
        <authorList>
            <person name="Belbahri L."/>
        </authorList>
    </citation>
    <scope>NUCLEOTIDE SEQUENCE [LARGE SCALE GENOMIC DNA]</scope>
    <source>
        <strain evidence="18 19">DSM 102817</strain>
    </source>
</reference>
<dbReference type="GO" id="GO:0004412">
    <property type="term" value="F:homoserine dehydrogenase activity"/>
    <property type="evidence" value="ECO:0007669"/>
    <property type="project" value="UniProtKB-EC"/>
</dbReference>
<keyword evidence="7 14" id="KW-0791">Threonine biosynthesis</keyword>
<dbReference type="GO" id="GO:0050661">
    <property type="term" value="F:NADP binding"/>
    <property type="evidence" value="ECO:0007669"/>
    <property type="project" value="InterPro"/>
</dbReference>
<comment type="pathway">
    <text evidence="2 14">Amino-acid biosynthesis; L-methionine biosynthesis via de novo pathway; L-homoserine from L-aspartate: step 3/3.</text>
</comment>
<evidence type="ECO:0000256" key="2">
    <source>
        <dbReference type="ARBA" id="ARBA00005062"/>
    </source>
</evidence>
<dbReference type="SUPFAM" id="SSF51735">
    <property type="entry name" value="NAD(P)-binding Rossmann-fold domains"/>
    <property type="match status" value="1"/>
</dbReference>
<comment type="similarity">
    <text evidence="3 15">Belongs to the homoserine dehydrogenase family.</text>
</comment>
<dbReference type="EC" id="1.1.1.3" evidence="4 14"/>
<accession>A0A235BA19</accession>
<evidence type="ECO:0000256" key="11">
    <source>
        <dbReference type="ARBA" id="ARBA00048841"/>
    </source>
</evidence>
<feature type="domain" description="Homoserine dehydrogenase catalytic" evidence="16">
    <location>
        <begin position="161"/>
        <end position="338"/>
    </location>
</feature>
<protein>
    <recommendedName>
        <fullName evidence="5 14">Homoserine dehydrogenase</fullName>
        <ecNumber evidence="4 14">1.1.1.3</ecNumber>
    </recommendedName>
</protein>
<evidence type="ECO:0000256" key="8">
    <source>
        <dbReference type="ARBA" id="ARBA00023002"/>
    </source>
</evidence>
<evidence type="ECO:0000313" key="18">
    <source>
        <dbReference type="EMBL" id="OYD09153.1"/>
    </source>
</evidence>
<dbReference type="UniPathway" id="UPA00051">
    <property type="reaction ID" value="UER00465"/>
</dbReference>
<dbReference type="InterPro" id="IPR036291">
    <property type="entry name" value="NAD(P)-bd_dom_sf"/>
</dbReference>
<dbReference type="Pfam" id="PF00742">
    <property type="entry name" value="Homoserine_dh"/>
    <property type="match status" value="1"/>
</dbReference>
<keyword evidence="19" id="KW-1185">Reference proteome</keyword>
<dbReference type="PIRSF" id="PIRSF036497">
    <property type="entry name" value="HDH_short"/>
    <property type="match status" value="1"/>
</dbReference>
<keyword evidence="13 14" id="KW-0521">NADP</keyword>
<dbReference type="InterPro" id="IPR001342">
    <property type="entry name" value="HDH_cat"/>
</dbReference>
<evidence type="ECO:0000256" key="4">
    <source>
        <dbReference type="ARBA" id="ARBA00013213"/>
    </source>
</evidence>
<feature type="binding site" evidence="13">
    <location>
        <begin position="9"/>
        <end position="14"/>
    </location>
    <ligand>
        <name>NADP(+)</name>
        <dbReference type="ChEBI" id="CHEBI:58349"/>
    </ligand>
</feature>
<dbReference type="Proteomes" id="UP000215459">
    <property type="component" value="Unassembled WGS sequence"/>
</dbReference>
<evidence type="ECO:0000256" key="15">
    <source>
        <dbReference type="RuleBase" id="RU004171"/>
    </source>
</evidence>
<dbReference type="EMBL" id="NOWF01000002">
    <property type="protein sequence ID" value="OYD09153.1"/>
    <property type="molecule type" value="Genomic_DNA"/>
</dbReference>
<dbReference type="Gene3D" id="3.40.50.720">
    <property type="entry name" value="NAD(P)-binding Rossmann-like Domain"/>
    <property type="match status" value="1"/>
</dbReference>
<keyword evidence="8 14" id="KW-0560">Oxidoreductase</keyword>
<keyword evidence="9" id="KW-0915">Sodium</keyword>
<dbReference type="AlphaFoldDB" id="A0A235BA19"/>
<evidence type="ECO:0000256" key="13">
    <source>
        <dbReference type="PIRSR" id="PIRSR036497-2"/>
    </source>
</evidence>
<keyword evidence="6 14" id="KW-0028">Amino-acid biosynthesis</keyword>
<evidence type="ECO:0000256" key="1">
    <source>
        <dbReference type="ARBA" id="ARBA00005056"/>
    </source>
</evidence>